<sequence length="84" mass="9918">MIIQPEIKNWKEENKYFYESERQHIAVLNEIFGEIDLSEEEQSILAWIAGWDDRTVNSLSSAIRKVIAAETKRLETSHVREKQK</sequence>
<dbReference type="EMBL" id="DVHF01000157">
    <property type="protein sequence ID" value="HIR58409.1"/>
    <property type="molecule type" value="Genomic_DNA"/>
</dbReference>
<name>A0A9D1DSS4_9FIRM</name>
<accession>A0A9D1DSS4</accession>
<dbReference type="Proteomes" id="UP000886785">
    <property type="component" value="Unassembled WGS sequence"/>
</dbReference>
<evidence type="ECO:0000313" key="1">
    <source>
        <dbReference type="EMBL" id="HIR58409.1"/>
    </source>
</evidence>
<protein>
    <submittedName>
        <fullName evidence="1">Uncharacterized protein</fullName>
    </submittedName>
</protein>
<reference evidence="1" key="1">
    <citation type="submission" date="2020-10" db="EMBL/GenBank/DDBJ databases">
        <authorList>
            <person name="Gilroy R."/>
        </authorList>
    </citation>
    <scope>NUCLEOTIDE SEQUENCE</scope>
    <source>
        <strain evidence="1">ChiSjej1B19-7085</strain>
    </source>
</reference>
<proteinExistence type="predicted"/>
<organism evidence="1 2">
    <name type="scientific">Candidatus Gallacutalibacter pullicola</name>
    <dbReference type="NCBI Taxonomy" id="2840830"/>
    <lineage>
        <taxon>Bacteria</taxon>
        <taxon>Bacillati</taxon>
        <taxon>Bacillota</taxon>
        <taxon>Clostridia</taxon>
        <taxon>Eubacteriales</taxon>
        <taxon>Candidatus Gallacutalibacter</taxon>
    </lineage>
</organism>
<evidence type="ECO:0000313" key="2">
    <source>
        <dbReference type="Proteomes" id="UP000886785"/>
    </source>
</evidence>
<dbReference type="AlphaFoldDB" id="A0A9D1DSS4"/>
<gene>
    <name evidence="1" type="ORF">IAA54_12190</name>
</gene>
<comment type="caution">
    <text evidence="1">The sequence shown here is derived from an EMBL/GenBank/DDBJ whole genome shotgun (WGS) entry which is preliminary data.</text>
</comment>
<reference evidence="1" key="2">
    <citation type="journal article" date="2021" name="PeerJ">
        <title>Extensive microbial diversity within the chicken gut microbiome revealed by metagenomics and culture.</title>
        <authorList>
            <person name="Gilroy R."/>
            <person name="Ravi A."/>
            <person name="Getino M."/>
            <person name="Pursley I."/>
            <person name="Horton D.L."/>
            <person name="Alikhan N.F."/>
            <person name="Baker D."/>
            <person name="Gharbi K."/>
            <person name="Hall N."/>
            <person name="Watson M."/>
            <person name="Adriaenssens E.M."/>
            <person name="Foster-Nyarko E."/>
            <person name="Jarju S."/>
            <person name="Secka A."/>
            <person name="Antonio M."/>
            <person name="Oren A."/>
            <person name="Chaudhuri R.R."/>
            <person name="La Ragione R."/>
            <person name="Hildebrand F."/>
            <person name="Pallen M.J."/>
        </authorList>
    </citation>
    <scope>NUCLEOTIDE SEQUENCE</scope>
    <source>
        <strain evidence="1">ChiSjej1B19-7085</strain>
    </source>
</reference>